<dbReference type="PROSITE" id="PS50297">
    <property type="entry name" value="ANK_REP_REGION"/>
    <property type="match status" value="3"/>
</dbReference>
<dbReference type="EMBL" id="BPVZ01000001">
    <property type="protein sequence ID" value="GKU86400.1"/>
    <property type="molecule type" value="Genomic_DNA"/>
</dbReference>
<dbReference type="PROSITE" id="PS50088">
    <property type="entry name" value="ANK_REPEAT"/>
    <property type="match status" value="4"/>
</dbReference>
<evidence type="ECO:0000256" key="2">
    <source>
        <dbReference type="PROSITE-ProRule" id="PRU00339"/>
    </source>
</evidence>
<dbReference type="Proteomes" id="UP001054252">
    <property type="component" value="Unassembled WGS sequence"/>
</dbReference>
<evidence type="ECO:0000313" key="4">
    <source>
        <dbReference type="Proteomes" id="UP001054252"/>
    </source>
</evidence>
<dbReference type="InterPro" id="IPR051616">
    <property type="entry name" value="Cul2-RING_E3_ligase_SR"/>
</dbReference>
<dbReference type="PANTHER" id="PTHR46224:SF67">
    <property type="entry name" value="HSP70-HSP90 ORGANIZING PROTEIN 3-LIKE"/>
    <property type="match status" value="1"/>
</dbReference>
<dbReference type="Pfam" id="PF12796">
    <property type="entry name" value="Ank_2"/>
    <property type="match status" value="2"/>
</dbReference>
<keyword evidence="4" id="KW-1185">Reference proteome</keyword>
<feature type="repeat" description="ANK" evidence="1">
    <location>
        <begin position="166"/>
        <end position="198"/>
    </location>
</feature>
<dbReference type="InterPro" id="IPR002110">
    <property type="entry name" value="Ankyrin_rpt"/>
</dbReference>
<protein>
    <submittedName>
        <fullName evidence="3">Uncharacterized protein</fullName>
    </submittedName>
</protein>
<evidence type="ECO:0000256" key="1">
    <source>
        <dbReference type="PROSITE-ProRule" id="PRU00023"/>
    </source>
</evidence>
<feature type="repeat" description="ANK" evidence="1">
    <location>
        <begin position="86"/>
        <end position="118"/>
    </location>
</feature>
<dbReference type="Pfam" id="PF00023">
    <property type="entry name" value="Ank"/>
    <property type="match status" value="1"/>
</dbReference>
<dbReference type="InterPro" id="IPR036770">
    <property type="entry name" value="Ankyrin_rpt-contain_sf"/>
</dbReference>
<dbReference type="AlphaFoldDB" id="A0AAV5HHU3"/>
<dbReference type="InterPro" id="IPR011990">
    <property type="entry name" value="TPR-like_helical_dom_sf"/>
</dbReference>
<dbReference type="SUPFAM" id="SSF48452">
    <property type="entry name" value="TPR-like"/>
    <property type="match status" value="1"/>
</dbReference>
<gene>
    <name evidence="3" type="ORF">SLEP1_g932</name>
</gene>
<sequence>MASSFSSSNAGEFDMFRFLRAACDGNLPLFKTLVNELQKLGLKIEDVRDEIGLTALHLAAMKGRIEVCKYLVEEAKVGIDLKDLKYGNTPLHLAILKEQFPTVVYLLENGANPDSVAHRWQIKEGAEVYQTIDTGTLLLLSTSKEQKDFVKVLLDDKANPNVISYDLMTPLMVAVGVESIECVNILLEGGADPNLSGSKVLTPLALAACGENTEIINLLLKFGAKPDDTTRSGMTPVEIAASNAFHEVMLEYASMFAPMRQKRRGSGSYRSIICRRYQKGEAAFYTEDYFAAIKWYSEAAEADPRTEADMFSNRSLCWIRLNEGVLALKDAEVCIQKRPCWSEGYHRKGAALMLLKDFKEAVDAFSAGLMLKPGDEDLTNGLRELSNPYKIICNNPVNEVSYSLHALPRLALSYLNLSNGRSKQVNL</sequence>
<dbReference type="PROSITE" id="PS50005">
    <property type="entry name" value="TPR"/>
    <property type="match status" value="1"/>
</dbReference>
<feature type="repeat" description="ANK" evidence="1">
    <location>
        <begin position="199"/>
        <end position="231"/>
    </location>
</feature>
<keyword evidence="2" id="KW-0802">TPR repeat</keyword>
<feature type="repeat" description="TPR" evidence="2">
    <location>
        <begin position="342"/>
        <end position="375"/>
    </location>
</feature>
<feature type="repeat" description="ANK" evidence="1">
    <location>
        <begin position="51"/>
        <end position="73"/>
    </location>
</feature>
<dbReference type="Gene3D" id="1.25.40.10">
    <property type="entry name" value="Tetratricopeptide repeat domain"/>
    <property type="match status" value="1"/>
</dbReference>
<reference evidence="3 4" key="1">
    <citation type="journal article" date="2021" name="Commun. Biol.">
        <title>The genome of Shorea leprosula (Dipterocarpaceae) highlights the ecological relevance of drought in aseasonal tropical rainforests.</title>
        <authorList>
            <person name="Ng K.K.S."/>
            <person name="Kobayashi M.J."/>
            <person name="Fawcett J.A."/>
            <person name="Hatakeyama M."/>
            <person name="Paape T."/>
            <person name="Ng C.H."/>
            <person name="Ang C.C."/>
            <person name="Tnah L.H."/>
            <person name="Lee C.T."/>
            <person name="Nishiyama T."/>
            <person name="Sese J."/>
            <person name="O'Brien M.J."/>
            <person name="Copetti D."/>
            <person name="Mohd Noor M.I."/>
            <person name="Ong R.C."/>
            <person name="Putra M."/>
            <person name="Sireger I.Z."/>
            <person name="Indrioko S."/>
            <person name="Kosugi Y."/>
            <person name="Izuno A."/>
            <person name="Isagi Y."/>
            <person name="Lee S.L."/>
            <person name="Shimizu K.K."/>
        </authorList>
    </citation>
    <scope>NUCLEOTIDE SEQUENCE [LARGE SCALE GENOMIC DNA]</scope>
    <source>
        <strain evidence="3">214</strain>
    </source>
</reference>
<comment type="caution">
    <text evidence="3">The sequence shown here is derived from an EMBL/GenBank/DDBJ whole genome shotgun (WGS) entry which is preliminary data.</text>
</comment>
<accession>A0AAV5HHU3</accession>
<proteinExistence type="predicted"/>
<dbReference type="PANTHER" id="PTHR46224">
    <property type="entry name" value="ANKYRIN REPEAT FAMILY PROTEIN"/>
    <property type="match status" value="1"/>
</dbReference>
<name>A0AAV5HHU3_9ROSI</name>
<dbReference type="PRINTS" id="PR01415">
    <property type="entry name" value="ANKYRIN"/>
</dbReference>
<dbReference type="Gene3D" id="1.25.40.20">
    <property type="entry name" value="Ankyrin repeat-containing domain"/>
    <property type="match status" value="2"/>
</dbReference>
<organism evidence="3 4">
    <name type="scientific">Rubroshorea leprosula</name>
    <dbReference type="NCBI Taxonomy" id="152421"/>
    <lineage>
        <taxon>Eukaryota</taxon>
        <taxon>Viridiplantae</taxon>
        <taxon>Streptophyta</taxon>
        <taxon>Embryophyta</taxon>
        <taxon>Tracheophyta</taxon>
        <taxon>Spermatophyta</taxon>
        <taxon>Magnoliopsida</taxon>
        <taxon>eudicotyledons</taxon>
        <taxon>Gunneridae</taxon>
        <taxon>Pentapetalae</taxon>
        <taxon>rosids</taxon>
        <taxon>malvids</taxon>
        <taxon>Malvales</taxon>
        <taxon>Dipterocarpaceae</taxon>
        <taxon>Rubroshorea</taxon>
    </lineage>
</organism>
<keyword evidence="1" id="KW-0040">ANK repeat</keyword>
<dbReference type="SMART" id="SM00028">
    <property type="entry name" value="TPR"/>
    <property type="match status" value="2"/>
</dbReference>
<evidence type="ECO:0000313" key="3">
    <source>
        <dbReference type="EMBL" id="GKU86400.1"/>
    </source>
</evidence>
<dbReference type="SMART" id="SM00248">
    <property type="entry name" value="ANK"/>
    <property type="match status" value="5"/>
</dbReference>
<dbReference type="SUPFAM" id="SSF48403">
    <property type="entry name" value="Ankyrin repeat"/>
    <property type="match status" value="1"/>
</dbReference>
<dbReference type="InterPro" id="IPR019734">
    <property type="entry name" value="TPR_rpt"/>
</dbReference>